<keyword evidence="7" id="KW-1185">Reference proteome</keyword>
<dbReference type="Gene3D" id="1.25.40.10">
    <property type="entry name" value="Tetratricopeptide repeat domain"/>
    <property type="match status" value="2"/>
</dbReference>
<keyword evidence="2" id="KW-0677">Repeat</keyword>
<dbReference type="InterPro" id="IPR036915">
    <property type="entry name" value="Cyclin-like_sf"/>
</dbReference>
<evidence type="ECO:0000313" key="6">
    <source>
        <dbReference type="EMBL" id="KAK9794972.1"/>
    </source>
</evidence>
<dbReference type="InterPro" id="IPR033443">
    <property type="entry name" value="PROP1-like_PPR_dom"/>
</dbReference>
<accession>A0AAW1NUE1</accession>
<reference evidence="6 7" key="1">
    <citation type="journal article" date="2024" name="Nat. Commun.">
        <title>Phylogenomics reveals the evolutionary origins of lichenization in chlorophyte algae.</title>
        <authorList>
            <person name="Puginier C."/>
            <person name="Libourel C."/>
            <person name="Otte J."/>
            <person name="Skaloud P."/>
            <person name="Haon M."/>
            <person name="Grisel S."/>
            <person name="Petersen M."/>
            <person name="Berrin J.G."/>
            <person name="Delaux P.M."/>
            <person name="Dal Grande F."/>
            <person name="Keller J."/>
        </authorList>
    </citation>
    <scope>NUCLEOTIDE SEQUENCE [LARGE SCALE GENOMIC DNA]</scope>
    <source>
        <strain evidence="6 7">SAG 2036</strain>
    </source>
</reference>
<dbReference type="InterPro" id="IPR011990">
    <property type="entry name" value="TPR-like_helical_dom_sf"/>
</dbReference>
<feature type="region of interest" description="Disordered" evidence="4">
    <location>
        <begin position="663"/>
        <end position="684"/>
    </location>
</feature>
<comment type="caution">
    <text evidence="6">The sequence shown here is derived from an EMBL/GenBank/DDBJ whole genome shotgun (WGS) entry which is preliminary data.</text>
</comment>
<dbReference type="PROSITE" id="PS51375">
    <property type="entry name" value="PPR"/>
    <property type="match status" value="3"/>
</dbReference>
<feature type="repeat" description="PPR" evidence="3">
    <location>
        <begin position="948"/>
        <end position="982"/>
    </location>
</feature>
<organism evidence="6 7">
    <name type="scientific">Symbiochloris irregularis</name>
    <dbReference type="NCBI Taxonomy" id="706552"/>
    <lineage>
        <taxon>Eukaryota</taxon>
        <taxon>Viridiplantae</taxon>
        <taxon>Chlorophyta</taxon>
        <taxon>core chlorophytes</taxon>
        <taxon>Trebouxiophyceae</taxon>
        <taxon>Trebouxiales</taxon>
        <taxon>Trebouxiaceae</taxon>
        <taxon>Symbiochloris</taxon>
    </lineage>
</organism>
<feature type="region of interest" description="Disordered" evidence="4">
    <location>
        <begin position="632"/>
        <end position="651"/>
    </location>
</feature>
<dbReference type="Pfam" id="PF17177">
    <property type="entry name" value="PPR_long"/>
    <property type="match status" value="1"/>
</dbReference>
<dbReference type="PANTHER" id="PTHR47447">
    <property type="entry name" value="OS03G0856100 PROTEIN"/>
    <property type="match status" value="1"/>
</dbReference>
<feature type="domain" description="RAP" evidence="5">
    <location>
        <begin position="512"/>
        <end position="570"/>
    </location>
</feature>
<dbReference type="InterPro" id="IPR013584">
    <property type="entry name" value="RAP"/>
</dbReference>
<dbReference type="PROSITE" id="PS51286">
    <property type="entry name" value="RAP"/>
    <property type="match status" value="1"/>
</dbReference>
<dbReference type="PANTHER" id="PTHR47447:SF17">
    <property type="entry name" value="OS12G0638900 PROTEIN"/>
    <property type="match status" value="1"/>
</dbReference>
<evidence type="ECO:0000256" key="1">
    <source>
        <dbReference type="ARBA" id="ARBA00007626"/>
    </source>
</evidence>
<evidence type="ECO:0000256" key="3">
    <source>
        <dbReference type="PROSITE-ProRule" id="PRU00708"/>
    </source>
</evidence>
<gene>
    <name evidence="6" type="ORF">WJX73_010472</name>
</gene>
<name>A0AAW1NUE1_9CHLO</name>
<feature type="repeat" description="PPR" evidence="3">
    <location>
        <begin position="913"/>
        <end position="947"/>
    </location>
</feature>
<feature type="region of interest" description="Disordered" evidence="4">
    <location>
        <begin position="748"/>
        <end position="770"/>
    </location>
</feature>
<dbReference type="EMBL" id="JALJOQ010000132">
    <property type="protein sequence ID" value="KAK9794972.1"/>
    <property type="molecule type" value="Genomic_DNA"/>
</dbReference>
<dbReference type="InterPro" id="IPR002885">
    <property type="entry name" value="PPR_rpt"/>
</dbReference>
<dbReference type="InterPro" id="IPR057027">
    <property type="entry name" value="TPR_mt"/>
</dbReference>
<proteinExistence type="inferred from homology"/>
<dbReference type="Pfam" id="PF23276">
    <property type="entry name" value="TPR_24"/>
    <property type="match status" value="1"/>
</dbReference>
<dbReference type="SUPFAM" id="SSF47954">
    <property type="entry name" value="Cyclin-like"/>
    <property type="match status" value="2"/>
</dbReference>
<feature type="repeat" description="PPR" evidence="3">
    <location>
        <begin position="1019"/>
        <end position="1053"/>
    </location>
</feature>
<comment type="similarity">
    <text evidence="1">Belongs to the PPR family. P subfamily.</text>
</comment>
<evidence type="ECO:0000256" key="2">
    <source>
        <dbReference type="ARBA" id="ARBA00022737"/>
    </source>
</evidence>
<dbReference type="CDD" id="cd20529">
    <property type="entry name" value="CYCLIN_CCNJ-like_rpt2"/>
    <property type="match status" value="1"/>
</dbReference>
<dbReference type="SMART" id="SM00952">
    <property type="entry name" value="RAP"/>
    <property type="match status" value="1"/>
</dbReference>
<dbReference type="Proteomes" id="UP001465755">
    <property type="component" value="Unassembled WGS sequence"/>
</dbReference>
<evidence type="ECO:0000259" key="5">
    <source>
        <dbReference type="PROSITE" id="PS51286"/>
    </source>
</evidence>
<evidence type="ECO:0000256" key="4">
    <source>
        <dbReference type="SAM" id="MobiDB-lite"/>
    </source>
</evidence>
<dbReference type="NCBIfam" id="TIGR00756">
    <property type="entry name" value="PPR"/>
    <property type="match status" value="3"/>
</dbReference>
<evidence type="ECO:0000313" key="7">
    <source>
        <dbReference type="Proteomes" id="UP001465755"/>
    </source>
</evidence>
<dbReference type="Gene3D" id="1.10.472.10">
    <property type="entry name" value="Cyclin-like"/>
    <property type="match status" value="2"/>
</dbReference>
<sequence length="1476" mass="157727">MGSLDSDQVQGLQGDVLGKLALATTLGRAPGPWVQAQTRVLETEVERRMQQSSAGEPAEALPAQALLDVLHGVLLSGRQPQAELSAAARRVLPDHRLQLQETESIIWALAKLGESLNSDMHALLQPLAQQALTGIRESASVPLLQLLHIVQGFALLQFDPGPGLLAACAVAMQSQLGTATPKELVYLLWSYGQLAQQPLPQETTGLLVAMSHALLALLSDPQMQNQFKPTMLSNLMWALAKLQLPLSQQALQLLDIVGDMVLSQLPPFQVMELGHVIWAYAALHHHPGTHFLTQACSALSSAWQQQEDALLPQELPKLLYALALLTHHPGATILNLATSQTIRLIQQLKAEELGTILWSLAQLGHSDAASLAQPTASVAASWSSSDYSARDASSMLWAFAVMEMLRGQLASILVGLCSSLPVADFSAESLKLLFLAHLLLQAQQEPPSVALPQALLQRGQAAWQSAFVDAKPSKACEEVATALAAMRVPTSIRHRIADNLLVVDVAVHALQIAVQVDGSDAFSSNEPYWPLGNTRAIWRLLRAHKWQVVSVPFYVWSTLTPARQQAYLTQLLPSSLFRGSSSGDGSLVRAGASDVELSARVHSMSNISSESGMDVRSNLDFRPGDFQRADVRSGSLQEVRRQEMSQDVRASSLPSFRRKIAPEQLAEQEPPHMSASITASDSSKLGPAKLSAGPMGGSTFGPPMGVMQGIAEMGHDPQGSVRGTGRPPPGGDEAADLRHYWSMVTRMEPGGGSGGSADEGTRSRGVAASESASVGELKRIIELQPLETPAATAVASRLALLSPPQFSALLSELARDNHAFRAWQLFDWVRALPEDHDLKRLCDSSAYTAMIALCGTWQQLRRALQLVADMRARSLECGQQACTALLMAAVKGGETDLAVDVYRKMGSENMIRERSVFSTMVDLYVKSGQLRDALGVLGDMHAAGLTPEVHLYNLLLVACTKLAQPRSALEVYQRMLADGATPNTKTFTALIGSVGKMGAVRQALDIVTELLAADAPANAPATYSALLAACEKGGLWDLAIALFEKMCSEGVQPDVGIFNSIIAACAHGGIGWAQAKALRLFTAAVRTGSLAPAVESCKKGVLKVDLQALTVGVAVLSMAAWLSGARDALIHNAQPALDASRKLAIVNGLGEHSRAQGHSAAVKEAVGAALQGCRAPFRLVQDHSRSGRLEAPSPALRAWLFSDHFAVYLSLVQGDPGPAMSTAEFLKVEQGEATNCSELFQRIQAYERQHPLLLKALHERAGSYLGMRRPLVLQAIHMAGALALGQEVVHTAVAQMDRVMASGVMMTDAFQTMFVCACLRLAAVQEGVFIAPSAVVAGMAGIPGVMLERMEANIASILGHDTECISSVHCLKVYVQRLGCDLFNIATVRKVAGMAFNLAMEMLGDLPALQYNPSLLAAAILYASRKLQGCVPFWPSVLAQLTGFSEAGCAPFTSAISLAEAACEKLLSATDATYGY</sequence>
<protein>
    <recommendedName>
        <fullName evidence="5">RAP domain-containing protein</fullName>
    </recommendedName>
</protein>